<accession>A0A7C2PA14</accession>
<evidence type="ECO:0000259" key="6">
    <source>
        <dbReference type="PROSITE" id="PS51063"/>
    </source>
</evidence>
<dbReference type="InterPro" id="IPR018490">
    <property type="entry name" value="cNMP-bd_dom_sf"/>
</dbReference>
<dbReference type="GO" id="GO:0005829">
    <property type="term" value="C:cytosol"/>
    <property type="evidence" value="ECO:0007669"/>
    <property type="project" value="TreeGrafter"/>
</dbReference>
<evidence type="ECO:0000256" key="3">
    <source>
        <dbReference type="ARBA" id="ARBA00023163"/>
    </source>
</evidence>
<dbReference type="Gene3D" id="1.10.10.10">
    <property type="entry name" value="Winged helix-like DNA-binding domain superfamily/Winged helix DNA-binding domain"/>
    <property type="match status" value="1"/>
</dbReference>
<dbReference type="PRINTS" id="PR00034">
    <property type="entry name" value="HTHCRP"/>
</dbReference>
<dbReference type="SUPFAM" id="SSF51206">
    <property type="entry name" value="cAMP-binding domain-like"/>
    <property type="match status" value="1"/>
</dbReference>
<dbReference type="SMART" id="SM00419">
    <property type="entry name" value="HTH_CRP"/>
    <property type="match status" value="1"/>
</dbReference>
<evidence type="ECO:0000259" key="5">
    <source>
        <dbReference type="PROSITE" id="PS50042"/>
    </source>
</evidence>
<evidence type="ECO:0000313" key="7">
    <source>
        <dbReference type="EMBL" id="HEN15156.1"/>
    </source>
</evidence>
<dbReference type="AlphaFoldDB" id="A0A7C2PA14"/>
<organism evidence="7">
    <name type="scientific">Schlesneria paludicola</name>
    <dbReference type="NCBI Taxonomy" id="360056"/>
    <lineage>
        <taxon>Bacteria</taxon>
        <taxon>Pseudomonadati</taxon>
        <taxon>Planctomycetota</taxon>
        <taxon>Planctomycetia</taxon>
        <taxon>Planctomycetales</taxon>
        <taxon>Planctomycetaceae</taxon>
        <taxon>Schlesneria</taxon>
    </lineage>
</organism>
<dbReference type="GO" id="GO:0003700">
    <property type="term" value="F:DNA-binding transcription factor activity"/>
    <property type="evidence" value="ECO:0007669"/>
    <property type="project" value="TreeGrafter"/>
</dbReference>
<dbReference type="Gene3D" id="2.60.120.10">
    <property type="entry name" value="Jelly Rolls"/>
    <property type="match status" value="1"/>
</dbReference>
<dbReference type="PROSITE" id="PS51063">
    <property type="entry name" value="HTH_CRP_2"/>
    <property type="match status" value="1"/>
</dbReference>
<protein>
    <submittedName>
        <fullName evidence="7">Crp/Fnr family transcriptional regulator</fullName>
    </submittedName>
</protein>
<comment type="caution">
    <text evidence="7">The sequence shown here is derived from an EMBL/GenBank/DDBJ whole genome shotgun (WGS) entry which is preliminary data.</text>
</comment>
<reference evidence="7" key="1">
    <citation type="journal article" date="2020" name="mSystems">
        <title>Genome- and Community-Level Interaction Insights into Carbon Utilization and Element Cycling Functions of Hydrothermarchaeota in Hydrothermal Sediment.</title>
        <authorList>
            <person name="Zhou Z."/>
            <person name="Liu Y."/>
            <person name="Xu W."/>
            <person name="Pan J."/>
            <person name="Luo Z.H."/>
            <person name="Li M."/>
        </authorList>
    </citation>
    <scope>NUCLEOTIDE SEQUENCE [LARGE SCALE GENOMIC DNA]</scope>
    <source>
        <strain evidence="7">SpSt-339</strain>
    </source>
</reference>
<dbReference type="PROSITE" id="PS50042">
    <property type="entry name" value="CNMP_BINDING_3"/>
    <property type="match status" value="1"/>
</dbReference>
<dbReference type="SMART" id="SM00100">
    <property type="entry name" value="cNMP"/>
    <property type="match status" value="1"/>
</dbReference>
<gene>
    <name evidence="7" type="ORF">ENQ76_06775</name>
</gene>
<evidence type="ECO:0000256" key="1">
    <source>
        <dbReference type="ARBA" id="ARBA00023015"/>
    </source>
</evidence>
<dbReference type="PANTHER" id="PTHR24567:SF74">
    <property type="entry name" value="HTH-TYPE TRANSCRIPTIONAL REGULATOR ARCR"/>
    <property type="match status" value="1"/>
</dbReference>
<proteinExistence type="predicted"/>
<dbReference type="SUPFAM" id="SSF46785">
    <property type="entry name" value="Winged helix' DNA-binding domain"/>
    <property type="match status" value="1"/>
</dbReference>
<feature type="domain" description="HTH crp-type" evidence="6">
    <location>
        <begin position="147"/>
        <end position="220"/>
    </location>
</feature>
<keyword evidence="1" id="KW-0805">Transcription regulation</keyword>
<dbReference type="GO" id="GO:0003677">
    <property type="term" value="F:DNA binding"/>
    <property type="evidence" value="ECO:0007669"/>
    <property type="project" value="UniProtKB-KW"/>
</dbReference>
<dbReference type="CDD" id="cd00038">
    <property type="entry name" value="CAP_ED"/>
    <property type="match status" value="1"/>
</dbReference>
<dbReference type="PANTHER" id="PTHR24567">
    <property type="entry name" value="CRP FAMILY TRANSCRIPTIONAL REGULATORY PROTEIN"/>
    <property type="match status" value="1"/>
</dbReference>
<keyword evidence="3" id="KW-0804">Transcription</keyword>
<feature type="region of interest" description="Disordered" evidence="4">
    <location>
        <begin position="228"/>
        <end position="253"/>
    </location>
</feature>
<feature type="domain" description="Cyclic nucleotide-binding" evidence="5">
    <location>
        <begin position="13"/>
        <end position="116"/>
    </location>
</feature>
<dbReference type="InterPro" id="IPR036390">
    <property type="entry name" value="WH_DNA-bd_sf"/>
</dbReference>
<name>A0A7C2PA14_9PLAN</name>
<dbReference type="Pfam" id="PF00027">
    <property type="entry name" value="cNMP_binding"/>
    <property type="match status" value="1"/>
</dbReference>
<dbReference type="InterPro" id="IPR012318">
    <property type="entry name" value="HTH_CRP"/>
</dbReference>
<dbReference type="InterPro" id="IPR000595">
    <property type="entry name" value="cNMP-bd_dom"/>
</dbReference>
<dbReference type="Pfam" id="PF13545">
    <property type="entry name" value="HTH_Crp_2"/>
    <property type="match status" value="1"/>
</dbReference>
<dbReference type="InterPro" id="IPR050397">
    <property type="entry name" value="Env_Response_Regulators"/>
</dbReference>
<dbReference type="InterPro" id="IPR014710">
    <property type="entry name" value="RmlC-like_jellyroll"/>
</dbReference>
<keyword evidence="2" id="KW-0238">DNA-binding</keyword>
<dbReference type="EMBL" id="DSOK01000195">
    <property type="protein sequence ID" value="HEN15156.1"/>
    <property type="molecule type" value="Genomic_DNA"/>
</dbReference>
<sequence>MEERLWILKRCQLFQSLEAEHFALLERRARMRSFPKGSQVYLPSDSAEGVLLLAEGRIRLSSYTPDGKQAVLGFIEPGELFGELALFDPRQREENAEAILKSQVIWIPADDLQIVMERVPALAFGVTRLIGFRRRRVERRLKSLLFRSSRDRILALLCELAEQYGRQESGGVLIALPLSHQDLANIIGSTRETVTVLLGELQLEGLLQVGRKRILVRAPARLAALVDGNGHSCEPPTEPAPGFKPVAAPRPVS</sequence>
<evidence type="ECO:0000256" key="2">
    <source>
        <dbReference type="ARBA" id="ARBA00023125"/>
    </source>
</evidence>
<evidence type="ECO:0000256" key="4">
    <source>
        <dbReference type="SAM" id="MobiDB-lite"/>
    </source>
</evidence>
<dbReference type="InterPro" id="IPR036388">
    <property type="entry name" value="WH-like_DNA-bd_sf"/>
</dbReference>